<sequence>MATYDIPNYGTVIACPYDKAHQIPAERMQKHLIKCRRQYPNAKIVTCTFNTTHHVPEQELGMHLRQCPDRADLDMFMYTVKKEQAPIPAETAYYGTAQGMQASGQPTMVQSAADEENWDDMDAPAYNPSVYCAQNPIIRKATHKTAAEKRQFYDDERVRHDELKKRNL</sequence>
<dbReference type="EnsemblMetazoa" id="ADIR002045-RA">
    <property type="protein sequence ID" value="ADIR002045-PA"/>
    <property type="gene ID" value="ADIR002045"/>
</dbReference>
<reference evidence="5" key="2">
    <citation type="submission" date="2020-05" db="UniProtKB">
        <authorList>
            <consortium name="EnsemblMetazoa"/>
        </authorList>
    </citation>
    <scope>IDENTIFICATION</scope>
    <source>
        <strain evidence="5">WRAIR2</strain>
    </source>
</reference>
<dbReference type="VEuPathDB" id="VectorBase:ADIR002045"/>
<evidence type="ECO:0000313" key="5">
    <source>
        <dbReference type="EnsemblMetazoa" id="ADIR002045-PA"/>
    </source>
</evidence>
<dbReference type="PANTHER" id="PTHR21402:SF5">
    <property type="entry name" value="GAMETOCYTE SPECIFIC FACTOR 1"/>
    <property type="match status" value="1"/>
</dbReference>
<protein>
    <recommendedName>
        <fullName evidence="4">CHHC U11-48K-type domain-containing protein</fullName>
    </recommendedName>
</protein>
<keyword evidence="1" id="KW-0479">Metal-binding</keyword>
<dbReference type="AlphaFoldDB" id="A0A182N333"/>
<dbReference type="Pfam" id="PF05253">
    <property type="entry name" value="zf-U11-48K"/>
    <property type="match status" value="2"/>
</dbReference>
<keyword evidence="2" id="KW-0863">Zinc-finger</keyword>
<evidence type="ECO:0000313" key="6">
    <source>
        <dbReference type="Proteomes" id="UP000075884"/>
    </source>
</evidence>
<organism evidence="5 6">
    <name type="scientific">Anopheles dirus</name>
    <dbReference type="NCBI Taxonomy" id="7168"/>
    <lineage>
        <taxon>Eukaryota</taxon>
        <taxon>Metazoa</taxon>
        <taxon>Ecdysozoa</taxon>
        <taxon>Arthropoda</taxon>
        <taxon>Hexapoda</taxon>
        <taxon>Insecta</taxon>
        <taxon>Pterygota</taxon>
        <taxon>Neoptera</taxon>
        <taxon>Endopterygota</taxon>
        <taxon>Diptera</taxon>
        <taxon>Nematocera</taxon>
        <taxon>Culicoidea</taxon>
        <taxon>Culicidae</taxon>
        <taxon>Anophelinae</taxon>
        <taxon>Anopheles</taxon>
    </lineage>
</organism>
<keyword evidence="6" id="KW-1185">Reference proteome</keyword>
<dbReference type="GO" id="GO:0008270">
    <property type="term" value="F:zinc ion binding"/>
    <property type="evidence" value="ECO:0007669"/>
    <property type="project" value="UniProtKB-KW"/>
</dbReference>
<accession>A0A182N333</accession>
<reference evidence="6" key="1">
    <citation type="submission" date="2013-03" db="EMBL/GenBank/DDBJ databases">
        <title>The Genome Sequence of Anopheles dirus WRAIR2.</title>
        <authorList>
            <consortium name="The Broad Institute Genomics Platform"/>
            <person name="Neafsey D.E."/>
            <person name="Walton C."/>
            <person name="Walker B."/>
            <person name="Young S.K."/>
            <person name="Zeng Q."/>
            <person name="Gargeya S."/>
            <person name="Fitzgerald M."/>
            <person name="Haas B."/>
            <person name="Abouelleil A."/>
            <person name="Allen A.W."/>
            <person name="Alvarado L."/>
            <person name="Arachchi H.M."/>
            <person name="Berlin A.M."/>
            <person name="Chapman S.B."/>
            <person name="Gainer-Dewar J."/>
            <person name="Goldberg J."/>
            <person name="Griggs A."/>
            <person name="Gujja S."/>
            <person name="Hansen M."/>
            <person name="Howarth C."/>
            <person name="Imamovic A."/>
            <person name="Ireland A."/>
            <person name="Larimer J."/>
            <person name="McCowan C."/>
            <person name="Murphy C."/>
            <person name="Pearson M."/>
            <person name="Poon T.W."/>
            <person name="Priest M."/>
            <person name="Roberts A."/>
            <person name="Saif S."/>
            <person name="Shea T."/>
            <person name="Sisk P."/>
            <person name="Sykes S."/>
            <person name="Wortman J."/>
            <person name="Nusbaum C."/>
            <person name="Birren B."/>
        </authorList>
    </citation>
    <scope>NUCLEOTIDE SEQUENCE [LARGE SCALE GENOMIC DNA]</scope>
    <source>
        <strain evidence="6">WRAIR2</strain>
    </source>
</reference>
<dbReference type="PANTHER" id="PTHR21402">
    <property type="entry name" value="GAMETOCYTE SPECIFIC FACTOR 1-RELATED"/>
    <property type="match status" value="1"/>
</dbReference>
<dbReference type="InterPro" id="IPR036236">
    <property type="entry name" value="Znf_C2H2_sf"/>
</dbReference>
<feature type="domain" description="CHHC U11-48K-type" evidence="4">
    <location>
        <begin position="12"/>
        <end position="39"/>
    </location>
</feature>
<dbReference type="Proteomes" id="UP000075884">
    <property type="component" value="Unassembled WGS sequence"/>
</dbReference>
<dbReference type="InterPro" id="IPR051591">
    <property type="entry name" value="UPF0224_FAM112_RNA_Proc"/>
</dbReference>
<evidence type="ECO:0000259" key="4">
    <source>
        <dbReference type="PROSITE" id="PS51800"/>
    </source>
</evidence>
<evidence type="ECO:0000256" key="2">
    <source>
        <dbReference type="ARBA" id="ARBA00022771"/>
    </source>
</evidence>
<dbReference type="PROSITE" id="PS51800">
    <property type="entry name" value="ZF_CHHC_U11_48K"/>
    <property type="match status" value="2"/>
</dbReference>
<feature type="domain" description="CHHC U11-48K-type" evidence="4">
    <location>
        <begin position="44"/>
        <end position="71"/>
    </location>
</feature>
<name>A0A182N333_9DIPT</name>
<evidence type="ECO:0000256" key="3">
    <source>
        <dbReference type="ARBA" id="ARBA00022833"/>
    </source>
</evidence>
<dbReference type="SUPFAM" id="SSF57667">
    <property type="entry name" value="beta-beta-alpha zinc fingers"/>
    <property type="match status" value="1"/>
</dbReference>
<proteinExistence type="predicted"/>
<evidence type="ECO:0000256" key="1">
    <source>
        <dbReference type="ARBA" id="ARBA00022723"/>
    </source>
</evidence>
<dbReference type="STRING" id="7168.A0A182N333"/>
<dbReference type="InterPro" id="IPR022776">
    <property type="entry name" value="TRM13/UPF0224_CHHC_Znf_dom"/>
</dbReference>
<keyword evidence="3" id="KW-0862">Zinc</keyword>